<feature type="compositionally biased region" description="Polar residues" evidence="6">
    <location>
        <begin position="355"/>
        <end position="367"/>
    </location>
</feature>
<dbReference type="GO" id="GO:0005634">
    <property type="term" value="C:nucleus"/>
    <property type="evidence" value="ECO:0007669"/>
    <property type="project" value="TreeGrafter"/>
</dbReference>
<feature type="compositionally biased region" description="Low complexity" evidence="6">
    <location>
        <begin position="108"/>
        <end position="129"/>
    </location>
</feature>
<feature type="region of interest" description="Disordered" evidence="6">
    <location>
        <begin position="1"/>
        <end position="34"/>
    </location>
</feature>
<feature type="compositionally biased region" description="Polar residues" evidence="6">
    <location>
        <begin position="212"/>
        <end position="228"/>
    </location>
</feature>
<evidence type="ECO:0000256" key="3">
    <source>
        <dbReference type="ARBA" id="ARBA00022771"/>
    </source>
</evidence>
<protein>
    <recommendedName>
        <fullName evidence="7">C2H2-type domain-containing protein</fullName>
    </recommendedName>
</protein>
<feature type="compositionally biased region" description="Low complexity" evidence="6">
    <location>
        <begin position="199"/>
        <end position="208"/>
    </location>
</feature>
<evidence type="ECO:0000313" key="9">
    <source>
        <dbReference type="Proteomes" id="UP000076761"/>
    </source>
</evidence>
<dbReference type="GO" id="GO:0010468">
    <property type="term" value="P:regulation of gene expression"/>
    <property type="evidence" value="ECO:0007669"/>
    <property type="project" value="TreeGrafter"/>
</dbReference>
<dbReference type="OrthoDB" id="8922241at2759"/>
<dbReference type="InterPro" id="IPR050688">
    <property type="entry name" value="Zinc_finger/UBP_domain"/>
</dbReference>
<keyword evidence="2" id="KW-0677">Repeat</keyword>
<accession>A0A165U185</accession>
<feature type="region of interest" description="Disordered" evidence="6">
    <location>
        <begin position="335"/>
        <end position="413"/>
    </location>
</feature>
<feature type="region of interest" description="Disordered" evidence="6">
    <location>
        <begin position="53"/>
        <end position="133"/>
    </location>
</feature>
<dbReference type="Pfam" id="PF00096">
    <property type="entry name" value="zf-C2H2"/>
    <property type="match status" value="2"/>
</dbReference>
<name>A0A165U185_9AGAM</name>
<dbReference type="InParanoid" id="A0A165U185"/>
<dbReference type="Gene3D" id="3.30.160.60">
    <property type="entry name" value="Classic Zinc Finger"/>
    <property type="match status" value="2"/>
</dbReference>
<organism evidence="8 9">
    <name type="scientific">Neolentinus lepideus HHB14362 ss-1</name>
    <dbReference type="NCBI Taxonomy" id="1314782"/>
    <lineage>
        <taxon>Eukaryota</taxon>
        <taxon>Fungi</taxon>
        <taxon>Dikarya</taxon>
        <taxon>Basidiomycota</taxon>
        <taxon>Agaricomycotina</taxon>
        <taxon>Agaricomycetes</taxon>
        <taxon>Gloeophyllales</taxon>
        <taxon>Gloeophyllaceae</taxon>
        <taxon>Neolentinus</taxon>
    </lineage>
</organism>
<dbReference type="SMART" id="SM00355">
    <property type="entry name" value="ZnF_C2H2"/>
    <property type="match status" value="2"/>
</dbReference>
<dbReference type="InterPro" id="IPR013087">
    <property type="entry name" value="Znf_C2H2_type"/>
</dbReference>
<evidence type="ECO:0000256" key="2">
    <source>
        <dbReference type="ARBA" id="ARBA00022737"/>
    </source>
</evidence>
<dbReference type="Proteomes" id="UP000076761">
    <property type="component" value="Unassembled WGS sequence"/>
</dbReference>
<feature type="region of interest" description="Disordered" evidence="6">
    <location>
        <begin position="147"/>
        <end position="319"/>
    </location>
</feature>
<evidence type="ECO:0000256" key="5">
    <source>
        <dbReference type="PROSITE-ProRule" id="PRU00042"/>
    </source>
</evidence>
<evidence type="ECO:0000256" key="6">
    <source>
        <dbReference type="SAM" id="MobiDB-lite"/>
    </source>
</evidence>
<evidence type="ECO:0000259" key="7">
    <source>
        <dbReference type="PROSITE" id="PS50157"/>
    </source>
</evidence>
<gene>
    <name evidence="8" type="ORF">NEOLEDRAFT_1176521</name>
</gene>
<feature type="compositionally biased region" description="Acidic residues" evidence="6">
    <location>
        <begin position="387"/>
        <end position="401"/>
    </location>
</feature>
<evidence type="ECO:0000313" key="8">
    <source>
        <dbReference type="EMBL" id="KZT27490.1"/>
    </source>
</evidence>
<feature type="compositionally biased region" description="Basic residues" evidence="6">
    <location>
        <begin position="16"/>
        <end position="27"/>
    </location>
</feature>
<evidence type="ECO:0000256" key="1">
    <source>
        <dbReference type="ARBA" id="ARBA00022723"/>
    </source>
</evidence>
<dbReference type="PANTHER" id="PTHR24403">
    <property type="entry name" value="ZINC FINGER PROTEIN"/>
    <property type="match status" value="1"/>
</dbReference>
<keyword evidence="9" id="KW-1185">Reference proteome</keyword>
<dbReference type="SUPFAM" id="SSF57667">
    <property type="entry name" value="beta-beta-alpha zinc fingers"/>
    <property type="match status" value="1"/>
</dbReference>
<sequence>MVRAHIKQSPEEKKEAAKKKAAAARKKTPSESGVWPCKINGCNKQFAREADLKRHQRTTKLHSTPGFRCPQCDASFTRTDALRRHQKSRHNGVVIEPGDEEKTGEGSSGSKSRSGSPAASGAKSTASASVQTTIPVTVTQSSYYRPHTMHAGYIPPHPQTGESHYPPSIGLPTSATRGSWPGAPAWTPEGGPPQMGQFQSYYQPSPYYRTSVGGTQSQQPPGSVNQGHPNAGHAAAEGSAEGASGSDEASNAPPSTAIVDPQLSGGDTEMKDRDGNGDAGHVKSPTPPSAPVIDPALEGGLSAAAPASAHLDEQPKPVSMQMTAAAMQAVIEAIAPKSESEPADPAALTREVASAEQQVPVPTTAAPSGQVAEPPSSNELDAQNMDAEADADGEADIDPQLEEMQAQDSVQQARMEPMLTEDGEPMLNPAELLTQESLASPPFA</sequence>
<dbReference type="InterPro" id="IPR036236">
    <property type="entry name" value="Znf_C2H2_sf"/>
</dbReference>
<dbReference type="STRING" id="1314782.A0A165U185"/>
<feature type="domain" description="C2H2-type" evidence="7">
    <location>
        <begin position="35"/>
        <end position="63"/>
    </location>
</feature>
<feature type="domain" description="C2H2-type" evidence="7">
    <location>
        <begin position="67"/>
        <end position="92"/>
    </location>
</feature>
<dbReference type="PROSITE" id="PS00028">
    <property type="entry name" value="ZINC_FINGER_C2H2_1"/>
    <property type="match status" value="1"/>
</dbReference>
<dbReference type="PROSITE" id="PS50157">
    <property type="entry name" value="ZINC_FINGER_C2H2_2"/>
    <property type="match status" value="2"/>
</dbReference>
<reference evidence="8 9" key="1">
    <citation type="journal article" date="2016" name="Mol. Biol. Evol.">
        <title>Comparative Genomics of Early-Diverging Mushroom-Forming Fungi Provides Insights into the Origins of Lignocellulose Decay Capabilities.</title>
        <authorList>
            <person name="Nagy L.G."/>
            <person name="Riley R."/>
            <person name="Tritt A."/>
            <person name="Adam C."/>
            <person name="Daum C."/>
            <person name="Floudas D."/>
            <person name="Sun H."/>
            <person name="Yadav J.S."/>
            <person name="Pangilinan J."/>
            <person name="Larsson K.H."/>
            <person name="Matsuura K."/>
            <person name="Barry K."/>
            <person name="Labutti K."/>
            <person name="Kuo R."/>
            <person name="Ohm R.A."/>
            <person name="Bhattacharya S.S."/>
            <person name="Shirouzu T."/>
            <person name="Yoshinaga Y."/>
            <person name="Martin F.M."/>
            <person name="Grigoriev I.V."/>
            <person name="Hibbett D.S."/>
        </authorList>
    </citation>
    <scope>NUCLEOTIDE SEQUENCE [LARGE SCALE GENOMIC DNA]</scope>
    <source>
        <strain evidence="8 9">HHB14362 ss-1</strain>
    </source>
</reference>
<keyword evidence="1" id="KW-0479">Metal-binding</keyword>
<dbReference type="EMBL" id="KV425561">
    <property type="protein sequence ID" value="KZT27490.1"/>
    <property type="molecule type" value="Genomic_DNA"/>
</dbReference>
<dbReference type="GO" id="GO:0008270">
    <property type="term" value="F:zinc ion binding"/>
    <property type="evidence" value="ECO:0007669"/>
    <property type="project" value="UniProtKB-KW"/>
</dbReference>
<dbReference type="PANTHER" id="PTHR24403:SF67">
    <property type="entry name" value="FI01116P-RELATED"/>
    <property type="match status" value="1"/>
</dbReference>
<proteinExistence type="predicted"/>
<keyword evidence="3 5" id="KW-0863">Zinc-finger</keyword>
<keyword evidence="4" id="KW-0862">Zinc</keyword>
<dbReference type="AlphaFoldDB" id="A0A165U185"/>
<evidence type="ECO:0000256" key="4">
    <source>
        <dbReference type="ARBA" id="ARBA00022833"/>
    </source>
</evidence>
<feature type="compositionally biased region" description="Low complexity" evidence="6">
    <location>
        <begin position="231"/>
        <end position="252"/>
    </location>
</feature>